<dbReference type="Gene3D" id="1.20.58.60">
    <property type="match status" value="1"/>
</dbReference>
<name>A0A1I7BRQ5_9FLAO</name>
<dbReference type="PANTHER" id="PTHR46333:SF2">
    <property type="entry name" value="CYTOKINESIS PROTEIN 3"/>
    <property type="match status" value="1"/>
</dbReference>
<evidence type="ECO:0000256" key="1">
    <source>
        <dbReference type="SAM" id="SignalP"/>
    </source>
</evidence>
<evidence type="ECO:0000313" key="4">
    <source>
        <dbReference type="Proteomes" id="UP000236454"/>
    </source>
</evidence>
<dbReference type="SMART" id="SM00460">
    <property type="entry name" value="TGc"/>
    <property type="match status" value="1"/>
</dbReference>
<feature type="domain" description="Transglutaminase-like" evidence="2">
    <location>
        <begin position="84"/>
        <end position="151"/>
    </location>
</feature>
<dbReference type="SUPFAM" id="SSF54001">
    <property type="entry name" value="Cysteine proteinases"/>
    <property type="match status" value="1"/>
</dbReference>
<gene>
    <name evidence="3" type="ORF">SAMN05216474_3032</name>
</gene>
<organism evidence="3 4">
    <name type="scientific">Lishizhenia tianjinensis</name>
    <dbReference type="NCBI Taxonomy" id="477690"/>
    <lineage>
        <taxon>Bacteria</taxon>
        <taxon>Pseudomonadati</taxon>
        <taxon>Bacteroidota</taxon>
        <taxon>Flavobacteriia</taxon>
        <taxon>Flavobacteriales</taxon>
        <taxon>Crocinitomicaceae</taxon>
        <taxon>Lishizhenia</taxon>
    </lineage>
</organism>
<dbReference type="InterPro" id="IPR052557">
    <property type="entry name" value="CAP/Cytokinesis_protein"/>
</dbReference>
<dbReference type="Proteomes" id="UP000236454">
    <property type="component" value="Unassembled WGS sequence"/>
</dbReference>
<feature type="signal peptide" evidence="1">
    <location>
        <begin position="1"/>
        <end position="20"/>
    </location>
</feature>
<reference evidence="3 4" key="1">
    <citation type="submission" date="2016-10" db="EMBL/GenBank/DDBJ databases">
        <authorList>
            <person name="de Groot N.N."/>
        </authorList>
    </citation>
    <scope>NUCLEOTIDE SEQUENCE [LARGE SCALE GENOMIC DNA]</scope>
    <source>
        <strain evidence="3 4">CGMCC 1.7005</strain>
    </source>
</reference>
<dbReference type="AlphaFoldDB" id="A0A1I7BRQ5"/>
<dbReference type="SUPFAM" id="SSF46966">
    <property type="entry name" value="Spectrin repeat"/>
    <property type="match status" value="1"/>
</dbReference>
<evidence type="ECO:0000313" key="3">
    <source>
        <dbReference type="EMBL" id="SFT89874.1"/>
    </source>
</evidence>
<keyword evidence="4" id="KW-1185">Reference proteome</keyword>
<dbReference type="Gene3D" id="3.10.620.30">
    <property type="match status" value="1"/>
</dbReference>
<proteinExistence type="predicted"/>
<evidence type="ECO:0000259" key="2">
    <source>
        <dbReference type="SMART" id="SM00460"/>
    </source>
</evidence>
<dbReference type="InterPro" id="IPR002931">
    <property type="entry name" value="Transglutaminase-like"/>
</dbReference>
<dbReference type="RefSeq" id="WP_090252886.1">
    <property type="nucleotide sequence ID" value="NZ_FPAS01000006.1"/>
</dbReference>
<dbReference type="EMBL" id="FPAS01000006">
    <property type="protein sequence ID" value="SFT89874.1"/>
    <property type="molecule type" value="Genomic_DNA"/>
</dbReference>
<dbReference type="OrthoDB" id="9788327at2"/>
<protein>
    <submittedName>
        <fullName evidence="3">Transglutaminase-like superfamily protein</fullName>
    </submittedName>
</protein>
<dbReference type="Pfam" id="PF01841">
    <property type="entry name" value="Transglut_core"/>
    <property type="match status" value="1"/>
</dbReference>
<dbReference type="GO" id="GO:0005737">
    <property type="term" value="C:cytoplasm"/>
    <property type="evidence" value="ECO:0007669"/>
    <property type="project" value="TreeGrafter"/>
</dbReference>
<dbReference type="PANTHER" id="PTHR46333">
    <property type="entry name" value="CYTOKINESIS PROTEIN 3"/>
    <property type="match status" value="1"/>
</dbReference>
<sequence>MTKIQLTLTFILVFISSTWACQKDSIPRKTSRSIPALTQYLTADKTGELEKVEAVYNWITHNIAYDYDKLESGKMLVGVDPTKILKSRKAICSGYVELMRAMLAEIDIKSETVSGYIKDSHWQVGDTLFEESHAWISFRIKGEWYLADPTWDAGYIGRIPKKDFRERRYLQHQFKSEQRETRVLARREERKEKRYAAWEEKEEYTNKTGFVYAPSKDYFMVHPDTFLLSHLPTYPIWQLRNHPISLLEFTQSETTLKKIIAQKNEQFAYKSSANNAFIRENFLDQLIIVGDEGQPFNIYNPGIKMLNYFNYLNLITRNDLQRVARGSVYSITPSKYPDLLAKTDTVSEYLKAYKKFEKAYYKKNKTIDKEEYKIAQSNNKDLFKNTEKLLEKHESFIDDIKENSTKIEDLNEKYTELINKIAQSYPKAINYEPVASFDTTIVAHWMDSISELRSKMDARMDELNNNRKNTCVKRYIYSLSYSNKVLLVNQSLIPYNNYSTSATINELDSIAIAETGFLLDLINDSIDEELIDREIYGYIKSMEMITKKAKLEFRELKAQSKIDYPFRYEIFLNALLYEEIQRAIRFNNSSLNFNTNVVKALKNYSYLPKEIHQMTDEQENLKEDKFKFNSNLTEKDHERTEDLIKHITAKVKTWEKKYQTEK</sequence>
<dbReference type="STRING" id="477690.SAMN05216474_3032"/>
<keyword evidence="1" id="KW-0732">Signal</keyword>
<dbReference type="InterPro" id="IPR038765">
    <property type="entry name" value="Papain-like_cys_pep_sf"/>
</dbReference>
<feature type="chain" id="PRO_5014789878" evidence="1">
    <location>
        <begin position="21"/>
        <end position="662"/>
    </location>
</feature>
<accession>A0A1I7BRQ5</accession>